<dbReference type="AlphaFoldDB" id="A0A166SBS5"/>
<sequence>MSRWPPRHICGGEELGFALVIIYSCPSSPRHVPSCHVMISKQSVSRSRLVNQRLIWCSRIWVVYRAVETALLHSKICKEECGVAHQLMAYGPRSKLLPPAVPAHLQRIGSTTSASLNTVKSHVKTYLLNCTCLYVLSEMSQRAHIILARVAHEWLMQPARLITRRWGRGDGYNTPQRDPV</sequence>
<reference evidence="1 2" key="1">
    <citation type="journal article" date="2016" name="Mol. Biol. Evol.">
        <title>Comparative Genomics of Early-Diverging Mushroom-Forming Fungi Provides Insights into the Origins of Lignocellulose Decay Capabilities.</title>
        <authorList>
            <person name="Nagy L.G."/>
            <person name="Riley R."/>
            <person name="Tritt A."/>
            <person name="Adam C."/>
            <person name="Daum C."/>
            <person name="Floudas D."/>
            <person name="Sun H."/>
            <person name="Yadav J.S."/>
            <person name="Pangilinan J."/>
            <person name="Larsson K.H."/>
            <person name="Matsuura K."/>
            <person name="Barry K."/>
            <person name="Labutti K."/>
            <person name="Kuo R."/>
            <person name="Ohm R.A."/>
            <person name="Bhattacharya S.S."/>
            <person name="Shirouzu T."/>
            <person name="Yoshinaga Y."/>
            <person name="Martin F.M."/>
            <person name="Grigoriev I.V."/>
            <person name="Hibbett D.S."/>
        </authorList>
    </citation>
    <scope>NUCLEOTIDE SEQUENCE [LARGE SCALE GENOMIC DNA]</scope>
    <source>
        <strain evidence="1 2">CBS 109695</strain>
    </source>
</reference>
<protein>
    <submittedName>
        <fullName evidence="1">Uncharacterized protein</fullName>
    </submittedName>
</protein>
<evidence type="ECO:0000313" key="1">
    <source>
        <dbReference type="EMBL" id="KZP29264.1"/>
    </source>
</evidence>
<proteinExistence type="predicted"/>
<evidence type="ECO:0000313" key="2">
    <source>
        <dbReference type="Proteomes" id="UP000076532"/>
    </source>
</evidence>
<dbReference type="EMBL" id="KV417499">
    <property type="protein sequence ID" value="KZP29264.1"/>
    <property type="molecule type" value="Genomic_DNA"/>
</dbReference>
<organism evidence="1 2">
    <name type="scientific">Athelia psychrophila</name>
    <dbReference type="NCBI Taxonomy" id="1759441"/>
    <lineage>
        <taxon>Eukaryota</taxon>
        <taxon>Fungi</taxon>
        <taxon>Dikarya</taxon>
        <taxon>Basidiomycota</taxon>
        <taxon>Agaricomycotina</taxon>
        <taxon>Agaricomycetes</taxon>
        <taxon>Agaricomycetidae</taxon>
        <taxon>Atheliales</taxon>
        <taxon>Atheliaceae</taxon>
        <taxon>Athelia</taxon>
    </lineage>
</organism>
<dbReference type="PROSITE" id="PS51257">
    <property type="entry name" value="PROKAR_LIPOPROTEIN"/>
    <property type="match status" value="1"/>
</dbReference>
<gene>
    <name evidence="1" type="ORF">FIBSPDRAFT_213556</name>
</gene>
<name>A0A166SBS5_9AGAM</name>
<accession>A0A166SBS5</accession>
<keyword evidence="2" id="KW-1185">Reference proteome</keyword>
<dbReference type="Proteomes" id="UP000076532">
    <property type="component" value="Unassembled WGS sequence"/>
</dbReference>